<reference evidence="1" key="1">
    <citation type="submission" date="2021-01" db="EMBL/GenBank/DDBJ databases">
        <authorList>
            <consortium name="Genoscope - CEA"/>
            <person name="William W."/>
        </authorList>
    </citation>
    <scope>NUCLEOTIDE SEQUENCE</scope>
</reference>
<keyword evidence="2" id="KW-1185">Reference proteome</keyword>
<evidence type="ECO:0000313" key="1">
    <source>
        <dbReference type="EMBL" id="CAD8202704.1"/>
    </source>
</evidence>
<sequence length="292" mass="35259">MLQKQHLTNFLELTIIIIGINETKELQIQYSIEEHDCIMQFTCFNQACKQNRIYCFNFLRNGYHVSHPKDQYDLNKFIEFSDQIRKDCEDLIQRLCLEIGNIKKILIQLNQGLRIKYQLQKERIFKLDAKQLNQTFDEMFKYNEITQILLDDVKQCSNVMIIQLKKQTIELKLYFNRIDRSILNYLLTIEDLLQLINLERIRTSRIIILNSMMKNMKKQYNQLIMHYQLILVINNHYIRKLTVQVQLFLNFQMQECLISIVQCLLKRYSQKGQINQILNLQRKTGLQYNFIN</sequence>
<gene>
    <name evidence="1" type="ORF">PPENT_87.1.T1320002</name>
</gene>
<accession>A0A8S1XQN9</accession>
<dbReference type="AlphaFoldDB" id="A0A8S1XQN9"/>
<evidence type="ECO:0000313" key="2">
    <source>
        <dbReference type="Proteomes" id="UP000689195"/>
    </source>
</evidence>
<protein>
    <submittedName>
        <fullName evidence="1">Uncharacterized protein</fullName>
    </submittedName>
</protein>
<proteinExistence type="predicted"/>
<dbReference type="EMBL" id="CAJJDO010000132">
    <property type="protein sequence ID" value="CAD8202704.1"/>
    <property type="molecule type" value="Genomic_DNA"/>
</dbReference>
<comment type="caution">
    <text evidence="1">The sequence shown here is derived from an EMBL/GenBank/DDBJ whole genome shotgun (WGS) entry which is preliminary data.</text>
</comment>
<dbReference type="Proteomes" id="UP000689195">
    <property type="component" value="Unassembled WGS sequence"/>
</dbReference>
<name>A0A8S1XQN9_9CILI</name>
<organism evidence="1 2">
    <name type="scientific">Paramecium pentaurelia</name>
    <dbReference type="NCBI Taxonomy" id="43138"/>
    <lineage>
        <taxon>Eukaryota</taxon>
        <taxon>Sar</taxon>
        <taxon>Alveolata</taxon>
        <taxon>Ciliophora</taxon>
        <taxon>Intramacronucleata</taxon>
        <taxon>Oligohymenophorea</taxon>
        <taxon>Peniculida</taxon>
        <taxon>Parameciidae</taxon>
        <taxon>Paramecium</taxon>
    </lineage>
</organism>